<name>A0A6A4GEH0_9AGAR</name>
<dbReference type="AlphaFoldDB" id="A0A6A4GEH0"/>
<evidence type="ECO:0000313" key="2">
    <source>
        <dbReference type="EMBL" id="KAE9383755.1"/>
    </source>
</evidence>
<protein>
    <submittedName>
        <fullName evidence="2">Uncharacterized protein</fullName>
    </submittedName>
</protein>
<evidence type="ECO:0000313" key="3">
    <source>
        <dbReference type="Proteomes" id="UP000799118"/>
    </source>
</evidence>
<keyword evidence="1" id="KW-0812">Transmembrane</keyword>
<dbReference type="Proteomes" id="UP000799118">
    <property type="component" value="Unassembled WGS sequence"/>
</dbReference>
<sequence>MAAEKVQLPRLKPAPLNINDTGVAEEAMELMNHLWRFRGRVKKLAVPVVINIISISISELPVVITIITVNNSKLPALIASNKCQWDLRSPMSNLSVTKISTGGWKLTTSVHKPIP</sequence>
<accession>A0A6A4GEH0</accession>
<dbReference type="EMBL" id="ML770338">
    <property type="protein sequence ID" value="KAE9383755.1"/>
    <property type="molecule type" value="Genomic_DNA"/>
</dbReference>
<keyword evidence="1" id="KW-0472">Membrane</keyword>
<proteinExistence type="predicted"/>
<keyword evidence="3" id="KW-1185">Reference proteome</keyword>
<reference evidence="2" key="1">
    <citation type="journal article" date="2019" name="Environ. Microbiol.">
        <title>Fungal ecological strategies reflected in gene transcription - a case study of two litter decomposers.</title>
        <authorList>
            <person name="Barbi F."/>
            <person name="Kohler A."/>
            <person name="Barry K."/>
            <person name="Baskaran P."/>
            <person name="Daum C."/>
            <person name="Fauchery L."/>
            <person name="Ihrmark K."/>
            <person name="Kuo A."/>
            <person name="LaButti K."/>
            <person name="Lipzen A."/>
            <person name="Morin E."/>
            <person name="Grigoriev I.V."/>
            <person name="Henrissat B."/>
            <person name="Lindahl B."/>
            <person name="Martin F."/>
        </authorList>
    </citation>
    <scope>NUCLEOTIDE SEQUENCE</scope>
    <source>
        <strain evidence="2">JB14</strain>
    </source>
</reference>
<organism evidence="2 3">
    <name type="scientific">Gymnopus androsaceus JB14</name>
    <dbReference type="NCBI Taxonomy" id="1447944"/>
    <lineage>
        <taxon>Eukaryota</taxon>
        <taxon>Fungi</taxon>
        <taxon>Dikarya</taxon>
        <taxon>Basidiomycota</taxon>
        <taxon>Agaricomycotina</taxon>
        <taxon>Agaricomycetes</taxon>
        <taxon>Agaricomycetidae</taxon>
        <taxon>Agaricales</taxon>
        <taxon>Marasmiineae</taxon>
        <taxon>Omphalotaceae</taxon>
        <taxon>Gymnopus</taxon>
    </lineage>
</organism>
<keyword evidence="1" id="KW-1133">Transmembrane helix</keyword>
<gene>
    <name evidence="2" type="ORF">BT96DRAFT_951069</name>
</gene>
<evidence type="ECO:0000256" key="1">
    <source>
        <dbReference type="SAM" id="Phobius"/>
    </source>
</evidence>
<feature type="transmembrane region" description="Helical" evidence="1">
    <location>
        <begin position="44"/>
        <end position="67"/>
    </location>
</feature>